<dbReference type="PROSITE" id="PS00012">
    <property type="entry name" value="PHOSPHOPANTETHEINE"/>
    <property type="match status" value="1"/>
</dbReference>
<dbReference type="AlphaFoldDB" id="A0A8J5M2S7"/>
<dbReference type="InterPro" id="IPR030392">
    <property type="entry name" value="S74_ICA"/>
</dbReference>
<dbReference type="Proteomes" id="UP000709295">
    <property type="component" value="Unassembled WGS sequence"/>
</dbReference>
<comment type="caution">
    <text evidence="2">The sequence shown here is derived from an EMBL/GenBank/DDBJ whole genome shotgun (WGS) entry which is preliminary data.</text>
</comment>
<organism evidence="2 3">
    <name type="scientific">Phytophthora aleatoria</name>
    <dbReference type="NCBI Taxonomy" id="2496075"/>
    <lineage>
        <taxon>Eukaryota</taxon>
        <taxon>Sar</taxon>
        <taxon>Stramenopiles</taxon>
        <taxon>Oomycota</taxon>
        <taxon>Peronosporomycetes</taxon>
        <taxon>Peronosporales</taxon>
        <taxon>Peronosporaceae</taxon>
        <taxon>Phytophthora</taxon>
    </lineage>
</organism>
<keyword evidence="3" id="KW-1185">Reference proteome</keyword>
<evidence type="ECO:0000259" key="1">
    <source>
        <dbReference type="PROSITE" id="PS51688"/>
    </source>
</evidence>
<reference evidence="2" key="1">
    <citation type="submission" date="2021-01" db="EMBL/GenBank/DDBJ databases">
        <title>Phytophthora aleatoria, a newly-described species from Pinus radiata is distinct from Phytophthora cactorum isolates based on comparative genomics.</title>
        <authorList>
            <person name="Mcdougal R."/>
            <person name="Panda P."/>
            <person name="Williams N."/>
            <person name="Studholme D.J."/>
        </authorList>
    </citation>
    <scope>NUCLEOTIDE SEQUENCE</scope>
    <source>
        <strain evidence="2">NZFS 4037</strain>
    </source>
</reference>
<dbReference type="EMBL" id="JAENGY010001622">
    <property type="protein sequence ID" value="KAG6948024.1"/>
    <property type="molecule type" value="Genomic_DNA"/>
</dbReference>
<dbReference type="PROSITE" id="PS51688">
    <property type="entry name" value="ICA"/>
    <property type="match status" value="1"/>
</dbReference>
<gene>
    <name evidence="2" type="ORF">JG688_00015280</name>
</gene>
<dbReference type="InterPro" id="IPR006162">
    <property type="entry name" value="Ppantetheine_attach_site"/>
</dbReference>
<evidence type="ECO:0000313" key="3">
    <source>
        <dbReference type="Proteomes" id="UP000709295"/>
    </source>
</evidence>
<accession>A0A8J5M2S7</accession>
<name>A0A8J5M2S7_9STRA</name>
<feature type="domain" description="Peptidase S74" evidence="1">
    <location>
        <begin position="431"/>
        <end position="531"/>
    </location>
</feature>
<evidence type="ECO:0000313" key="2">
    <source>
        <dbReference type="EMBL" id="KAG6948024.1"/>
    </source>
</evidence>
<proteinExistence type="predicted"/>
<protein>
    <recommendedName>
        <fullName evidence="1">Peptidase S74 domain-containing protein</fullName>
    </recommendedName>
</protein>
<dbReference type="Pfam" id="PF13884">
    <property type="entry name" value="Peptidase_S74"/>
    <property type="match status" value="1"/>
</dbReference>
<sequence>MTGLSSLSATTLTGTLQTAAQTNITSVGTLSSLTLATAGTGLQIPALKFWDGTSTYITFNQSYYLSITEGSADASKALVSNSTKDLSGLRDLNISRNFTASTSIASPTITTDTITKSGAAITSTAAEINYLHLTTGPGTAEASKALVLDASSNISGIHIFKSKNLIASQSQSTPLTTTSVATSYNLLLHNDSDTTGTNSTIAFMNDSFGTLSGFVPSARIYSSRDNGAVGASDLIFGTKSGGGTMSAIADRLCIKSGSVGQTCIGSNFSTTTSMLNVCGSSSLLYGSWERVQEWTNDQATPMKVELIIYNEAGGSSTNGASFGTFTNDHLSFMITGSNKMYLNTSGRLGIGNTSPEAALHVSGGIIGTDQYYLKSAVNGASYRFNWSGVGYGAIGWDNTNGQRIRLGIANADGSWAGYPNCVFGGPYTNGSDRRLKYSIEDSKYGLSVVMKMQSRRFKWRASDDGTFSLGFIAQEVKPLVSEVVSGDESCPKDENGMIAYPMGIEMSGLIPVLCKAIQEQQSQIEILEKDRIDVHSRLDELRSIIQSIKKIQLF</sequence>